<accession>A0AAV9GQI9</accession>
<dbReference type="AlphaFoldDB" id="A0AAV9GQI9"/>
<reference evidence="3" key="1">
    <citation type="journal article" date="2023" name="Mol. Phylogenet. Evol.">
        <title>Genome-scale phylogeny and comparative genomics of the fungal order Sordariales.</title>
        <authorList>
            <person name="Hensen N."/>
            <person name="Bonometti L."/>
            <person name="Westerberg I."/>
            <person name="Brannstrom I.O."/>
            <person name="Guillou S."/>
            <person name="Cros-Aarteil S."/>
            <person name="Calhoun S."/>
            <person name="Haridas S."/>
            <person name="Kuo A."/>
            <person name="Mondo S."/>
            <person name="Pangilinan J."/>
            <person name="Riley R."/>
            <person name="LaButti K."/>
            <person name="Andreopoulos B."/>
            <person name="Lipzen A."/>
            <person name="Chen C."/>
            <person name="Yan M."/>
            <person name="Daum C."/>
            <person name="Ng V."/>
            <person name="Clum A."/>
            <person name="Steindorff A."/>
            <person name="Ohm R.A."/>
            <person name="Martin F."/>
            <person name="Silar P."/>
            <person name="Natvig D.O."/>
            <person name="Lalanne C."/>
            <person name="Gautier V."/>
            <person name="Ament-Velasquez S.L."/>
            <person name="Kruys A."/>
            <person name="Hutchinson M.I."/>
            <person name="Powell A.J."/>
            <person name="Barry K."/>
            <person name="Miller A.N."/>
            <person name="Grigoriev I.V."/>
            <person name="Debuchy R."/>
            <person name="Gladieux P."/>
            <person name="Hiltunen Thoren M."/>
            <person name="Johannesson H."/>
        </authorList>
    </citation>
    <scope>NUCLEOTIDE SEQUENCE</scope>
    <source>
        <strain evidence="3">PSN243</strain>
    </source>
</reference>
<feature type="region of interest" description="Disordered" evidence="1">
    <location>
        <begin position="345"/>
        <end position="366"/>
    </location>
</feature>
<feature type="compositionally biased region" description="Acidic residues" evidence="1">
    <location>
        <begin position="646"/>
        <end position="656"/>
    </location>
</feature>
<comment type="caution">
    <text evidence="3">The sequence shown here is derived from an EMBL/GenBank/DDBJ whole genome shotgun (WGS) entry which is preliminary data.</text>
</comment>
<dbReference type="Pfam" id="PF12511">
    <property type="entry name" value="DUF3716"/>
    <property type="match status" value="1"/>
</dbReference>
<reference evidence="3" key="2">
    <citation type="submission" date="2023-05" db="EMBL/GenBank/DDBJ databases">
        <authorList>
            <consortium name="Lawrence Berkeley National Laboratory"/>
            <person name="Steindorff A."/>
            <person name="Hensen N."/>
            <person name="Bonometti L."/>
            <person name="Westerberg I."/>
            <person name="Brannstrom I.O."/>
            <person name="Guillou S."/>
            <person name="Cros-Aarteil S."/>
            <person name="Calhoun S."/>
            <person name="Haridas S."/>
            <person name="Kuo A."/>
            <person name="Mondo S."/>
            <person name="Pangilinan J."/>
            <person name="Riley R."/>
            <person name="Labutti K."/>
            <person name="Andreopoulos B."/>
            <person name="Lipzen A."/>
            <person name="Chen C."/>
            <person name="Yanf M."/>
            <person name="Daum C."/>
            <person name="Ng V."/>
            <person name="Clum A."/>
            <person name="Ohm R."/>
            <person name="Martin F."/>
            <person name="Silar P."/>
            <person name="Natvig D."/>
            <person name="Lalanne C."/>
            <person name="Gautier V."/>
            <person name="Ament-Velasquez S.L."/>
            <person name="Kruys A."/>
            <person name="Hutchinson M.I."/>
            <person name="Powell A.J."/>
            <person name="Barry K."/>
            <person name="Miller A.N."/>
            <person name="Grigoriev I.V."/>
            <person name="Debuchy R."/>
            <person name="Gladieux P."/>
            <person name="Thoren M.H."/>
            <person name="Johannesson H."/>
        </authorList>
    </citation>
    <scope>NUCLEOTIDE SEQUENCE</scope>
    <source>
        <strain evidence="3">PSN243</strain>
    </source>
</reference>
<organism evidence="3 4">
    <name type="scientific">Podospora aff. communis PSN243</name>
    <dbReference type="NCBI Taxonomy" id="3040156"/>
    <lineage>
        <taxon>Eukaryota</taxon>
        <taxon>Fungi</taxon>
        <taxon>Dikarya</taxon>
        <taxon>Ascomycota</taxon>
        <taxon>Pezizomycotina</taxon>
        <taxon>Sordariomycetes</taxon>
        <taxon>Sordariomycetidae</taxon>
        <taxon>Sordariales</taxon>
        <taxon>Podosporaceae</taxon>
        <taxon>Podospora</taxon>
    </lineage>
</organism>
<evidence type="ECO:0000256" key="1">
    <source>
        <dbReference type="SAM" id="MobiDB-lite"/>
    </source>
</evidence>
<feature type="domain" description="C2H2-type" evidence="2">
    <location>
        <begin position="108"/>
        <end position="131"/>
    </location>
</feature>
<feature type="compositionally biased region" description="Polar residues" evidence="1">
    <location>
        <begin position="567"/>
        <end position="584"/>
    </location>
</feature>
<dbReference type="EMBL" id="MU865936">
    <property type="protein sequence ID" value="KAK4449722.1"/>
    <property type="molecule type" value="Genomic_DNA"/>
</dbReference>
<feature type="region of interest" description="Disordered" evidence="1">
    <location>
        <begin position="540"/>
        <end position="665"/>
    </location>
</feature>
<evidence type="ECO:0000313" key="4">
    <source>
        <dbReference type="Proteomes" id="UP001321760"/>
    </source>
</evidence>
<feature type="region of interest" description="Disordered" evidence="1">
    <location>
        <begin position="392"/>
        <end position="413"/>
    </location>
</feature>
<keyword evidence="4" id="KW-1185">Reference proteome</keyword>
<name>A0AAV9GQI9_9PEZI</name>
<feature type="compositionally biased region" description="Basic and acidic residues" evidence="1">
    <location>
        <begin position="604"/>
        <end position="616"/>
    </location>
</feature>
<feature type="compositionally biased region" description="Polar residues" evidence="1">
    <location>
        <begin position="696"/>
        <end position="716"/>
    </location>
</feature>
<protein>
    <recommendedName>
        <fullName evidence="2">C2H2-type domain-containing protein</fullName>
    </recommendedName>
</protein>
<evidence type="ECO:0000259" key="2">
    <source>
        <dbReference type="PROSITE" id="PS00028"/>
    </source>
</evidence>
<dbReference type="InterPro" id="IPR022190">
    <property type="entry name" value="DUF3716"/>
</dbReference>
<sequence length="880" mass="96514">MSDRLLVVFVQCLSSLQPLSQLPVLTSQVKFRSLEPQIPTTAPVIGDMAPPPLPSRAPSVKKYSSSSAIDDRPYRLFTDEHGVEHKTQGALLPREYKKHSDPESPYICPVQSCRDLLPTMAGLGRHFNNKHRGECLNDNLDGTLSIIGTYADRRTTDGRHSGGVSIPAIVVSKGHKSLEDSPMASPVLNCLRLPQGSRRSAPMLEKQATDRVYDVQPDDQPDAIHIAIDNRAYNKWPDEHGILQPLEFALLPARFGTVEDKFPDLPWLCPIRSCQKLHQSIGCLDRHWEKEHGGCCLQDNLDGTLTILPTGYPPTSVSGAGPARIVVRGPGRSDPVVRMKRKVYSTENTRHGERHGRWEEVSDHEMHPKAPEVALDRTAEQRHEIHDVDADAHNDNRRSLTPPVDRPPSDPHGTWEHICSRLERDLPIPDVEGGPIDYLLQLPRLRPLYLDRRIETFLDDRQLMSMIVYIVGVERPHGCTKCRLDSAPFDRCVTLSKSHATTLYHVKGANHWQSHSCARCLLRESKSACSLECSPAKDGVAVWNPKKSPQKGLQNDDAAGALLAPPQSGSMPTSRGKSSGTAQKRSYDDAILDAGGDIDGDGELVDRAKRRREDTGSKSGPTCGSKRPQRGTVVAYTKGVSLSGTEGEESHEDSEDEYRPDSSRQMLVKVRIPDSIMPEVAKLSSGEPNAEGAMGDQQNNDGNSESLSTRQPTSTGPEDDPLGSSTPRSDLGSDYTIPGMQNSRSPELDPMGPQIVPGVIPLEMQDWECNRAARYSIKSPSGSEVARHPTPGEIVHLSADVSLTSQVLPSGGSHRFPPHDTKTRVCTVISGGLRVKMDGLESFSIGPGGFFKVEVNVGCTVENRFYVAAAMHVIAMQDAY</sequence>
<dbReference type="PROSITE" id="PS00028">
    <property type="entry name" value="ZINC_FINGER_C2H2_1"/>
    <property type="match status" value="1"/>
</dbReference>
<dbReference type="Proteomes" id="UP001321760">
    <property type="component" value="Unassembled WGS sequence"/>
</dbReference>
<feature type="region of interest" description="Disordered" evidence="1">
    <location>
        <begin position="42"/>
        <end position="64"/>
    </location>
</feature>
<evidence type="ECO:0000313" key="3">
    <source>
        <dbReference type="EMBL" id="KAK4449722.1"/>
    </source>
</evidence>
<proteinExistence type="predicted"/>
<feature type="region of interest" description="Disordered" evidence="1">
    <location>
        <begin position="683"/>
        <end position="754"/>
    </location>
</feature>
<gene>
    <name evidence="3" type="ORF">QBC34DRAFT_494488</name>
</gene>
<feature type="compositionally biased region" description="Basic and acidic residues" evidence="1">
    <location>
        <begin position="348"/>
        <end position="366"/>
    </location>
</feature>
<dbReference type="InterPro" id="IPR013087">
    <property type="entry name" value="Znf_C2H2_type"/>
</dbReference>